<evidence type="ECO:0000256" key="1">
    <source>
        <dbReference type="ARBA" id="ARBA00001946"/>
    </source>
</evidence>
<proteinExistence type="inferred from homology"/>
<dbReference type="RefSeq" id="WP_004820966.1">
    <property type="nucleotide sequence ID" value="NZ_UGTH01000001.1"/>
</dbReference>
<reference evidence="12 13" key="1">
    <citation type="submission" date="2018-06" db="EMBL/GenBank/DDBJ databases">
        <authorList>
            <consortium name="Pathogen Informatics"/>
            <person name="Doyle S."/>
        </authorList>
    </citation>
    <scope>NUCLEOTIDE SEQUENCE [LARGE SCALE GENOMIC DNA]</scope>
    <source>
        <strain evidence="12 13">NCTC11088</strain>
    </source>
</reference>
<comment type="cofactor">
    <cofactor evidence="1 11">
        <name>Mg(2+)</name>
        <dbReference type="ChEBI" id="CHEBI:18420"/>
    </cofactor>
</comment>
<evidence type="ECO:0000256" key="6">
    <source>
        <dbReference type="ARBA" id="ARBA00022741"/>
    </source>
</evidence>
<gene>
    <name evidence="11 12" type="primary">bioW</name>
    <name evidence="12" type="ORF">NCTC11088_01529</name>
</gene>
<dbReference type="GO" id="GO:0000287">
    <property type="term" value="F:magnesium ion binding"/>
    <property type="evidence" value="ECO:0007669"/>
    <property type="project" value="UniProtKB-UniRule"/>
</dbReference>
<keyword evidence="9 11" id="KW-0460">Magnesium</keyword>
<dbReference type="EMBL" id="UGTH01000001">
    <property type="protein sequence ID" value="SUB75728.1"/>
    <property type="molecule type" value="Genomic_DNA"/>
</dbReference>
<evidence type="ECO:0000256" key="11">
    <source>
        <dbReference type="HAMAP-Rule" id="MF_00668"/>
    </source>
</evidence>
<comment type="catalytic activity">
    <reaction evidence="10 11">
        <text>heptanedioate + ATP + CoA = 6-carboxyhexanoyl-CoA + AMP + diphosphate</text>
        <dbReference type="Rhea" id="RHEA:14781"/>
        <dbReference type="ChEBI" id="CHEBI:30616"/>
        <dbReference type="ChEBI" id="CHEBI:33019"/>
        <dbReference type="ChEBI" id="CHEBI:36165"/>
        <dbReference type="ChEBI" id="CHEBI:57287"/>
        <dbReference type="ChEBI" id="CHEBI:57360"/>
        <dbReference type="ChEBI" id="CHEBI:456215"/>
        <dbReference type="EC" id="6.2.1.14"/>
    </reaction>
</comment>
<dbReference type="Proteomes" id="UP000254777">
    <property type="component" value="Unassembled WGS sequence"/>
</dbReference>
<keyword evidence="7 11" id="KW-0093">Biotin biosynthesis</keyword>
<evidence type="ECO:0000256" key="8">
    <source>
        <dbReference type="ARBA" id="ARBA00022840"/>
    </source>
</evidence>
<name>A0A379DCK5_9FIRM</name>
<comment type="subunit">
    <text evidence="3 11">Homodimer.</text>
</comment>
<dbReference type="GO" id="GO:0005524">
    <property type="term" value="F:ATP binding"/>
    <property type="evidence" value="ECO:0007669"/>
    <property type="project" value="UniProtKB-KW"/>
</dbReference>
<keyword evidence="5 11" id="KW-0436">Ligase</keyword>
<comment type="function">
    <text evidence="11">Catalyzes the transformation of pimelate into pimeloyl-CoA with concomitant hydrolysis of ATP to AMP.</text>
</comment>
<dbReference type="GO" id="GO:0009102">
    <property type="term" value="P:biotin biosynthetic process"/>
    <property type="evidence" value="ECO:0007669"/>
    <property type="project" value="UniProtKB-UniRule"/>
</dbReference>
<dbReference type="HAMAP" id="MF_00668">
    <property type="entry name" value="BioW"/>
    <property type="match status" value="1"/>
</dbReference>
<evidence type="ECO:0000313" key="13">
    <source>
        <dbReference type="Proteomes" id="UP000254777"/>
    </source>
</evidence>
<dbReference type="EC" id="6.2.1.14" evidence="4 11"/>
<evidence type="ECO:0000256" key="4">
    <source>
        <dbReference type="ARBA" id="ARBA00012984"/>
    </source>
</evidence>
<dbReference type="NCBIfam" id="TIGR01204">
    <property type="entry name" value="bioW"/>
    <property type="match status" value="1"/>
</dbReference>
<accession>A0A379DCK5</accession>
<protein>
    <recommendedName>
        <fullName evidence="4 11">6-carboxyhexanoate--CoA ligase</fullName>
        <ecNumber evidence="4 11">6.2.1.14</ecNumber>
    </recommendedName>
    <alternativeName>
        <fullName evidence="11">Pimeloyl-CoA synthase</fullName>
    </alternativeName>
</protein>
<dbReference type="NCBIfam" id="NF002360">
    <property type="entry name" value="PRK01322.1"/>
    <property type="match status" value="1"/>
</dbReference>
<comment type="similarity">
    <text evidence="11">Belongs to the BioW family.</text>
</comment>
<comment type="pathway">
    <text evidence="2 11">Metabolic intermediate metabolism; pimeloyl-CoA biosynthesis; pimeloyl-CoA from pimelate: step 1/1.</text>
</comment>
<dbReference type="InterPro" id="IPR005499">
    <property type="entry name" value="BioW"/>
</dbReference>
<evidence type="ECO:0000256" key="5">
    <source>
        <dbReference type="ARBA" id="ARBA00022598"/>
    </source>
</evidence>
<evidence type="ECO:0000256" key="7">
    <source>
        <dbReference type="ARBA" id="ARBA00022756"/>
    </source>
</evidence>
<dbReference type="GO" id="GO:0042410">
    <property type="term" value="F:6-carboxyhexanoate-CoA ligase activity"/>
    <property type="evidence" value="ECO:0007669"/>
    <property type="project" value="UniProtKB-UniRule"/>
</dbReference>
<evidence type="ECO:0000313" key="12">
    <source>
        <dbReference type="EMBL" id="SUB75728.1"/>
    </source>
</evidence>
<dbReference type="UniPathway" id="UPA00999">
    <property type="reaction ID" value="UER00351"/>
</dbReference>
<evidence type="ECO:0000256" key="10">
    <source>
        <dbReference type="ARBA" id="ARBA00049553"/>
    </source>
</evidence>
<evidence type="ECO:0000256" key="9">
    <source>
        <dbReference type="ARBA" id="ARBA00022842"/>
    </source>
</evidence>
<evidence type="ECO:0000256" key="2">
    <source>
        <dbReference type="ARBA" id="ARBA00005075"/>
    </source>
</evidence>
<organism evidence="12 13">
    <name type="scientific">Peptoniphilus indolicus</name>
    <dbReference type="NCBI Taxonomy" id="33030"/>
    <lineage>
        <taxon>Bacteria</taxon>
        <taxon>Bacillati</taxon>
        <taxon>Bacillota</taxon>
        <taxon>Tissierellia</taxon>
        <taxon>Tissierellales</taxon>
        <taxon>Peptoniphilaceae</taxon>
        <taxon>Peptoniphilus</taxon>
    </lineage>
</organism>
<dbReference type="AlphaFoldDB" id="A0A379DCK5"/>
<evidence type="ECO:0000256" key="3">
    <source>
        <dbReference type="ARBA" id="ARBA00011738"/>
    </source>
</evidence>
<keyword evidence="6 11" id="KW-0547">Nucleotide-binding</keyword>
<dbReference type="Pfam" id="PF03744">
    <property type="entry name" value="BioW"/>
    <property type="match status" value="1"/>
</dbReference>
<keyword evidence="8 11" id="KW-0067">ATP-binding</keyword>
<sequence length="239" mass="27252">MIYSVKMRASKNINGEKVHISGAERMVEERALSEVITYLKNRAMSHEKGKPDFINIKIEEIDKNEILELNALKVRDIKVKSVIEGFVFIKSFLESQNIKNADYILNLLKSTSNMRGAIILDVNSLERLEPDLKSGVRVTYMDYKKIKNFKEYKMHFNEALVLATKVANAPGIVGELCISDDPNYTIGYVATKKHGYMRVSKLKEIGSQNGARIFLYDKNKADLKETIEFLKKKKVLVIG</sequence>